<comment type="caution">
    <text evidence="3">The sequence shown here is derived from an EMBL/GenBank/DDBJ whole genome shotgun (WGS) entry which is preliminary data.</text>
</comment>
<proteinExistence type="predicted"/>
<name>A0A7W3MVI9_9ACTN</name>
<keyword evidence="1" id="KW-0802">TPR repeat</keyword>
<accession>A0A7W3MVI9</accession>
<reference evidence="3 4" key="1">
    <citation type="submission" date="2020-08" db="EMBL/GenBank/DDBJ databases">
        <title>Sequencing the genomes of 1000 actinobacteria strains.</title>
        <authorList>
            <person name="Klenk H.-P."/>
        </authorList>
    </citation>
    <scope>NUCLEOTIDE SEQUENCE [LARGE SCALE GENOMIC DNA]</scope>
    <source>
        <strain evidence="3 4">DSM 45823</strain>
    </source>
</reference>
<keyword evidence="4" id="KW-1185">Reference proteome</keyword>
<evidence type="ECO:0000259" key="2">
    <source>
        <dbReference type="PROSITE" id="PS50943"/>
    </source>
</evidence>
<dbReference type="Proteomes" id="UP000539313">
    <property type="component" value="Unassembled WGS sequence"/>
</dbReference>
<dbReference type="SUPFAM" id="SSF48452">
    <property type="entry name" value="TPR-like"/>
    <property type="match status" value="1"/>
</dbReference>
<dbReference type="AlphaFoldDB" id="A0A7W3MVI9"/>
<dbReference type="InterPro" id="IPR001387">
    <property type="entry name" value="Cro/C1-type_HTH"/>
</dbReference>
<evidence type="ECO:0000256" key="1">
    <source>
        <dbReference type="PROSITE-ProRule" id="PRU00339"/>
    </source>
</evidence>
<organism evidence="3 4">
    <name type="scientific">Thermomonospora cellulosilytica</name>
    <dbReference type="NCBI Taxonomy" id="1411118"/>
    <lineage>
        <taxon>Bacteria</taxon>
        <taxon>Bacillati</taxon>
        <taxon>Actinomycetota</taxon>
        <taxon>Actinomycetes</taxon>
        <taxon>Streptosporangiales</taxon>
        <taxon>Thermomonosporaceae</taxon>
        <taxon>Thermomonospora</taxon>
    </lineage>
</organism>
<dbReference type="PROSITE" id="PS50005">
    <property type="entry name" value="TPR"/>
    <property type="match status" value="1"/>
</dbReference>
<gene>
    <name evidence="3" type="ORF">HNR21_001511</name>
</gene>
<evidence type="ECO:0000313" key="4">
    <source>
        <dbReference type="Proteomes" id="UP000539313"/>
    </source>
</evidence>
<sequence length="354" mass="39500">MRKLEQGDREDTRVETLRKLAIALRVTTAELITGPEPEEPGTGDQWTAVRDAIMGRPMPEPDEEPTVSGVERALHEVTLLYPQTRYAEVGEAIPALLRDADALGSEGRALQSRAYRLAGRLMVQTRQYGAAETAFARAVDIAPDRLDAAAVINARCWLLVRRGMMGECVELAAQWADEMEPRLSRATLAELHAWGLLLLGISAAAVRNNQPGEAEDALRLAAAASAAIGREYASPADYETTFGALRVAMMRAENAMVEDRPDRVLAIAERVAHMPTQRPNSASRNRHRLDVAKAHVRLRRYGDAFEVLQDIRRKAPEWIVNQRMARDVMGDIVARRRTLTPEMREMADFIRLEY</sequence>
<dbReference type="InterPro" id="IPR019734">
    <property type="entry name" value="TPR_rpt"/>
</dbReference>
<evidence type="ECO:0000313" key="3">
    <source>
        <dbReference type="EMBL" id="MBA9002629.1"/>
    </source>
</evidence>
<protein>
    <submittedName>
        <fullName evidence="3">Tetratricopeptide (TPR) repeat protein</fullName>
    </submittedName>
</protein>
<dbReference type="Gene3D" id="1.25.40.10">
    <property type="entry name" value="Tetratricopeptide repeat domain"/>
    <property type="match status" value="1"/>
</dbReference>
<dbReference type="EMBL" id="JACJII010000001">
    <property type="protein sequence ID" value="MBA9002629.1"/>
    <property type="molecule type" value="Genomic_DNA"/>
</dbReference>
<dbReference type="PROSITE" id="PS50943">
    <property type="entry name" value="HTH_CROC1"/>
    <property type="match status" value="1"/>
</dbReference>
<feature type="domain" description="HTH cro/C1-type" evidence="2">
    <location>
        <begin position="3"/>
        <end position="31"/>
    </location>
</feature>
<feature type="repeat" description="TPR" evidence="1">
    <location>
        <begin position="112"/>
        <end position="145"/>
    </location>
</feature>
<dbReference type="InterPro" id="IPR011990">
    <property type="entry name" value="TPR-like_helical_dom_sf"/>
</dbReference>